<evidence type="ECO:0000313" key="4">
    <source>
        <dbReference type="RefSeq" id="XP_064076822.1"/>
    </source>
</evidence>
<feature type="region of interest" description="Disordered" evidence="2">
    <location>
        <begin position="877"/>
        <end position="896"/>
    </location>
</feature>
<evidence type="ECO:0000313" key="3">
    <source>
        <dbReference type="Proteomes" id="UP001652626"/>
    </source>
</evidence>
<feature type="coiled-coil region" evidence="1">
    <location>
        <begin position="153"/>
        <end position="201"/>
    </location>
</feature>
<keyword evidence="1" id="KW-0175">Coiled coil</keyword>
<dbReference type="Proteomes" id="UP001652626">
    <property type="component" value="Chromosome 4"/>
</dbReference>
<feature type="region of interest" description="Disordered" evidence="2">
    <location>
        <begin position="811"/>
        <end position="830"/>
    </location>
</feature>
<sequence>MDGNVVECGAPALGVLRDVQRAYRDRLALVDRIGGSKKLQMKVEVLESWVSDLVAQNTLLASTIEELETEVTSRLLEKRRHAEIEIELRAEADTLRRQLVRKDSDLRGLLEVLRRLREFDFYAIDGIHFNEVTESDIFGSVLWQHSKLEQGDNKTTNNRVNEMRIKNDSLKKENLNKDREIRRLNKDLQHYEQTIMSLRNELSVNSYHTPDIPKKDAEVMADISTQNRRESPSPPILISDSSVQEIDEAACDCAPCPFASDKGTNKVEGSSSENVGKLNSGEIEATRERDVSKRHQDSIASSVETAASEAVRTRSLENKLMATMLIQLKNKEETIRVQTESLSLAEARIAALNSKCNQSASKLHQAQQTNPLNMIRSSADGNQVEMADVSTTAADSNIVNTLRDNLSVIEEFYRECFYETAKQEELITMLRRSYLDMKLVERQKSDQIDFLQNTLKSQKSSIERYEDIAMEVENLKTEISNFLNNSTNNDSGVWGCEPAAELRDIARQLRRLQDMLRTDCICGLGEENVELKRGNESMEIQIGELRQRVCGLEAALEDKANMDQQYSKQIEEKEKELHRIRQQLAALDQGSKDRGSACDTLTFQLKRLEVMLNDKSAELLNTQHLCESHEVTIRDLRAQLHKADLIVTENQQVRAEVSSLSAQVTQWRDQLAESRSRLRALEDELRRATDHCRHLATHYREKAETASTLQAQLAEAQQRGAELCAEVQRAVRGVRRCLAEQRARRRAQDDKIKEQETTIRMLRSTTERPGASENEPCCSKYLSRVRGMRTDRSCVGASETPGCSKCAYSRGSMPPSSESGVSPLPPTPPIRLLRKKPLRLERVCQFPVTREAGVQRPPRHDVQLDARLSHEHSIHSLHSCDDAPSVSRHNEISPNI</sequence>
<feature type="coiled-coil region" evidence="1">
    <location>
        <begin position="528"/>
        <end position="590"/>
    </location>
</feature>
<dbReference type="InterPro" id="IPR026202">
    <property type="entry name" value="GOLGB1"/>
</dbReference>
<evidence type="ECO:0000256" key="1">
    <source>
        <dbReference type="SAM" id="Coils"/>
    </source>
</evidence>
<evidence type="ECO:0000256" key="2">
    <source>
        <dbReference type="SAM" id="MobiDB-lite"/>
    </source>
</evidence>
<organism evidence="3 4">
    <name type="scientific">Vanessa tameamea</name>
    <name type="common">Kamehameha butterfly</name>
    <dbReference type="NCBI Taxonomy" id="334116"/>
    <lineage>
        <taxon>Eukaryota</taxon>
        <taxon>Metazoa</taxon>
        <taxon>Ecdysozoa</taxon>
        <taxon>Arthropoda</taxon>
        <taxon>Hexapoda</taxon>
        <taxon>Insecta</taxon>
        <taxon>Pterygota</taxon>
        <taxon>Neoptera</taxon>
        <taxon>Endopterygota</taxon>
        <taxon>Lepidoptera</taxon>
        <taxon>Glossata</taxon>
        <taxon>Ditrysia</taxon>
        <taxon>Papilionoidea</taxon>
        <taxon>Nymphalidae</taxon>
        <taxon>Nymphalinae</taxon>
        <taxon>Vanessa</taxon>
    </lineage>
</organism>
<reference evidence="4" key="1">
    <citation type="submission" date="2025-08" db="UniProtKB">
        <authorList>
            <consortium name="RefSeq"/>
        </authorList>
    </citation>
    <scope>IDENTIFICATION</scope>
    <source>
        <tissue evidence="4">Whole body</tissue>
    </source>
</reference>
<accession>A0ABM4AZW2</accession>
<dbReference type="PANTHER" id="PTHR18887:SF5">
    <property type="entry name" value="GOLGIN SUBFAMILY B MEMBER 1-LIKE"/>
    <property type="match status" value="1"/>
</dbReference>
<proteinExistence type="predicted"/>
<dbReference type="RefSeq" id="XP_064076822.1">
    <property type="nucleotide sequence ID" value="XM_064220752.1"/>
</dbReference>
<dbReference type="PANTHER" id="PTHR18887">
    <property type="entry name" value="GOLGI-ASSOCIATED PROTEIN GCP360-RELATED"/>
    <property type="match status" value="1"/>
</dbReference>
<keyword evidence="3" id="KW-1185">Reference proteome</keyword>
<protein>
    <submittedName>
        <fullName evidence="4">Golgin subfamily A member 4-like</fullName>
    </submittedName>
</protein>
<feature type="coiled-coil region" evidence="1">
    <location>
        <begin position="650"/>
        <end position="758"/>
    </location>
</feature>
<feature type="coiled-coil region" evidence="1">
    <location>
        <begin position="448"/>
        <end position="485"/>
    </location>
</feature>
<gene>
    <name evidence="4" type="primary">LOC113396665</name>
</gene>
<dbReference type="GeneID" id="113396665"/>
<name>A0ABM4AZW2_VANTA</name>